<keyword evidence="2" id="KW-1185">Reference proteome</keyword>
<dbReference type="AlphaFoldDB" id="A0A2R8A843"/>
<dbReference type="InterPro" id="IPR014985">
    <property type="entry name" value="WbqC"/>
</dbReference>
<dbReference type="RefSeq" id="WP_108780919.1">
    <property type="nucleotide sequence ID" value="NZ_OMKW01000001.1"/>
</dbReference>
<reference evidence="1 2" key="1">
    <citation type="submission" date="2018-03" db="EMBL/GenBank/DDBJ databases">
        <authorList>
            <person name="Keele B.F."/>
        </authorList>
    </citation>
    <scope>NUCLEOTIDE SEQUENCE [LARGE SCALE GENOMIC DNA]</scope>
    <source>
        <strain evidence="1 2">CeCT 8812</strain>
    </source>
</reference>
<dbReference type="EMBL" id="OMKW01000001">
    <property type="protein sequence ID" value="SPF28190.1"/>
    <property type="molecule type" value="Genomic_DNA"/>
</dbReference>
<dbReference type="OrthoDB" id="3611744at2"/>
<dbReference type="Pfam" id="PF08889">
    <property type="entry name" value="WbqC"/>
    <property type="match status" value="1"/>
</dbReference>
<evidence type="ECO:0000313" key="1">
    <source>
        <dbReference type="EMBL" id="SPF28190.1"/>
    </source>
</evidence>
<proteinExistence type="predicted"/>
<dbReference type="Proteomes" id="UP000244932">
    <property type="component" value="Unassembled WGS sequence"/>
</dbReference>
<sequence>MRISIHQPAYLPWLGYLEKIAQSDVFVFLDTVQFEKNSFTNRNQINSTSGPIWLTVPVVSKGHIGKPLSQLQIADGQPWARKHIASLQASYRKAPSYSRFSEQIEATIRTDTDLLADLCFEQLCVLAELFELETKIVKASTLNLRSRKSDLILEICTELGATHYLSGTHGRDYLELEAFDKNGIDVAFQSFSTPQYSQIHGDFIPNLACVDYLFNLSVDQSPAALFA</sequence>
<gene>
    <name evidence="1" type="ORF">POI8812_00488</name>
</gene>
<evidence type="ECO:0008006" key="3">
    <source>
        <dbReference type="Google" id="ProtNLM"/>
    </source>
</evidence>
<evidence type="ECO:0000313" key="2">
    <source>
        <dbReference type="Proteomes" id="UP000244932"/>
    </source>
</evidence>
<name>A0A2R8A843_9RHOB</name>
<organism evidence="1 2">
    <name type="scientific">Pontivivens insulae</name>
    <dbReference type="NCBI Taxonomy" id="1639689"/>
    <lineage>
        <taxon>Bacteria</taxon>
        <taxon>Pseudomonadati</taxon>
        <taxon>Pseudomonadota</taxon>
        <taxon>Alphaproteobacteria</taxon>
        <taxon>Rhodobacterales</taxon>
        <taxon>Paracoccaceae</taxon>
        <taxon>Pontivivens</taxon>
    </lineage>
</organism>
<accession>A0A2R8A843</accession>
<protein>
    <recommendedName>
        <fullName evidence="3">WbqC-like protein family protein</fullName>
    </recommendedName>
</protein>